<keyword evidence="3" id="KW-0813">Transport</keyword>
<dbReference type="RefSeq" id="WP_336925326.1">
    <property type="nucleotide sequence ID" value="NZ_JBANRO010000003.1"/>
</dbReference>
<keyword evidence="4" id="KW-1003">Cell membrane</keyword>
<feature type="transmembrane region" description="Helical" evidence="12">
    <location>
        <begin position="36"/>
        <end position="55"/>
    </location>
</feature>
<evidence type="ECO:0000259" key="13">
    <source>
        <dbReference type="Pfam" id="PF01292"/>
    </source>
</evidence>
<proteinExistence type="inferred from homology"/>
<evidence type="ECO:0000256" key="7">
    <source>
        <dbReference type="ARBA" id="ARBA00022723"/>
    </source>
</evidence>
<dbReference type="PANTHER" id="PTHR30485">
    <property type="entry name" value="NI/FE-HYDROGENASE 1 B-TYPE CYTOCHROME SUBUNIT"/>
    <property type="match status" value="1"/>
</dbReference>
<feature type="transmembrane region" description="Helical" evidence="12">
    <location>
        <begin position="99"/>
        <end position="121"/>
    </location>
</feature>
<dbReference type="InterPro" id="IPR000516">
    <property type="entry name" value="Ni-dep_Hydgase_cyt-B"/>
</dbReference>
<comment type="caution">
    <text evidence="14">The sequence shown here is derived from an EMBL/GenBank/DDBJ whole genome shotgun (WGS) entry which is preliminary data.</text>
</comment>
<keyword evidence="7" id="KW-0479">Metal-binding</keyword>
<evidence type="ECO:0000256" key="2">
    <source>
        <dbReference type="ARBA" id="ARBA00008622"/>
    </source>
</evidence>
<reference evidence="15" key="1">
    <citation type="journal article" date="2019" name="Int. J. Syst. Evol. Microbiol.">
        <title>The Global Catalogue of Microorganisms (GCM) 10K type strain sequencing project: providing services to taxonomists for standard genome sequencing and annotation.</title>
        <authorList>
            <consortium name="The Broad Institute Genomics Platform"/>
            <consortium name="The Broad Institute Genome Sequencing Center for Infectious Disease"/>
            <person name="Wu L."/>
            <person name="Ma J."/>
        </authorList>
    </citation>
    <scope>NUCLEOTIDE SEQUENCE [LARGE SCALE GENOMIC DNA]</scope>
    <source>
        <strain evidence="15">KCTC 52607</strain>
    </source>
</reference>
<evidence type="ECO:0000256" key="8">
    <source>
        <dbReference type="ARBA" id="ARBA00022982"/>
    </source>
</evidence>
<dbReference type="Proteomes" id="UP001595456">
    <property type="component" value="Unassembled WGS sequence"/>
</dbReference>
<keyword evidence="5" id="KW-0349">Heme</keyword>
<keyword evidence="10" id="KW-0408">Iron</keyword>
<evidence type="ECO:0000256" key="4">
    <source>
        <dbReference type="ARBA" id="ARBA00022475"/>
    </source>
</evidence>
<gene>
    <name evidence="14" type="ORF">ACFODU_06810</name>
</gene>
<evidence type="ECO:0000256" key="1">
    <source>
        <dbReference type="ARBA" id="ARBA00004651"/>
    </source>
</evidence>
<dbReference type="SUPFAM" id="SSF81342">
    <property type="entry name" value="Transmembrane di-heme cytochromes"/>
    <property type="match status" value="1"/>
</dbReference>
<accession>A0ABV7E6V8</accession>
<protein>
    <submittedName>
        <fullName evidence="14">Cytochrome b/b6 domain-containing protein</fullName>
    </submittedName>
</protein>
<evidence type="ECO:0000256" key="5">
    <source>
        <dbReference type="ARBA" id="ARBA00022617"/>
    </source>
</evidence>
<dbReference type="Gene3D" id="1.20.950.20">
    <property type="entry name" value="Transmembrane di-heme cytochromes, Chain C"/>
    <property type="match status" value="1"/>
</dbReference>
<dbReference type="EMBL" id="JBHRST010000009">
    <property type="protein sequence ID" value="MFC3097512.1"/>
    <property type="molecule type" value="Genomic_DNA"/>
</dbReference>
<dbReference type="PANTHER" id="PTHR30485:SF1">
    <property type="entry name" value="CYTOCHROME YDHU-RELATED"/>
    <property type="match status" value="1"/>
</dbReference>
<evidence type="ECO:0000256" key="11">
    <source>
        <dbReference type="ARBA" id="ARBA00023136"/>
    </source>
</evidence>
<keyword evidence="8" id="KW-0249">Electron transport</keyword>
<keyword evidence="11 12" id="KW-0472">Membrane</keyword>
<dbReference type="InterPro" id="IPR011577">
    <property type="entry name" value="Cyt_b561_bac/Ni-Hgenase"/>
</dbReference>
<name>A0ABV7E6V8_9SPHN</name>
<evidence type="ECO:0000256" key="12">
    <source>
        <dbReference type="SAM" id="Phobius"/>
    </source>
</evidence>
<dbReference type="PRINTS" id="PR00161">
    <property type="entry name" value="NIHGNASECYTB"/>
</dbReference>
<comment type="similarity">
    <text evidence="2">Belongs to the HupC/HyaC/HydC family.</text>
</comment>
<dbReference type="Pfam" id="PF01292">
    <property type="entry name" value="Ni_hydr_CYTB"/>
    <property type="match status" value="1"/>
</dbReference>
<sequence length="250" mass="28329">MATDASAIRDQAAVSEEEFSSTVRKTRKRHALATRIWHWVNLASVVILFMSGLNISNAHRYLYWGDWGFSPDQAWLAVPRFPGWMTIPDYYSLAIARDWHVLFAWVFALNITLFMIVSLANGHFVRDLFTRAAEWRPAHIWADIRAHLRLQFDHAGSKFNFLQKVAYSKVIFLLLPLMIFTGMAISPGMNAAAPWLLDIFGGRQSARSIHFLCAWALMAFLLLHLALVLLSGPAKQLRDMITGGREDAAA</sequence>
<evidence type="ECO:0000313" key="14">
    <source>
        <dbReference type="EMBL" id="MFC3097512.1"/>
    </source>
</evidence>
<feature type="domain" description="Cytochrome b561 bacterial/Ni-hydrogenase" evidence="13">
    <location>
        <begin position="29"/>
        <end position="243"/>
    </location>
</feature>
<keyword evidence="15" id="KW-1185">Reference proteome</keyword>
<dbReference type="InterPro" id="IPR016174">
    <property type="entry name" value="Di-haem_cyt_TM"/>
</dbReference>
<dbReference type="InterPro" id="IPR051542">
    <property type="entry name" value="Hydrogenase_cytochrome"/>
</dbReference>
<comment type="subcellular location">
    <subcellularLocation>
        <location evidence="1">Cell membrane</location>
        <topology evidence="1">Multi-pass membrane protein</topology>
    </subcellularLocation>
</comment>
<evidence type="ECO:0000256" key="6">
    <source>
        <dbReference type="ARBA" id="ARBA00022692"/>
    </source>
</evidence>
<evidence type="ECO:0000256" key="9">
    <source>
        <dbReference type="ARBA" id="ARBA00022989"/>
    </source>
</evidence>
<feature type="transmembrane region" description="Helical" evidence="12">
    <location>
        <begin position="170"/>
        <end position="189"/>
    </location>
</feature>
<evidence type="ECO:0000313" key="15">
    <source>
        <dbReference type="Proteomes" id="UP001595456"/>
    </source>
</evidence>
<feature type="transmembrane region" description="Helical" evidence="12">
    <location>
        <begin position="209"/>
        <end position="230"/>
    </location>
</feature>
<keyword evidence="9 12" id="KW-1133">Transmembrane helix</keyword>
<keyword evidence="6 12" id="KW-0812">Transmembrane</keyword>
<evidence type="ECO:0000256" key="3">
    <source>
        <dbReference type="ARBA" id="ARBA00022448"/>
    </source>
</evidence>
<organism evidence="14 15">
    <name type="scientific">Alteraurantiacibacter palmitatis</name>
    <dbReference type="NCBI Taxonomy" id="2054628"/>
    <lineage>
        <taxon>Bacteria</taxon>
        <taxon>Pseudomonadati</taxon>
        <taxon>Pseudomonadota</taxon>
        <taxon>Alphaproteobacteria</taxon>
        <taxon>Sphingomonadales</taxon>
        <taxon>Erythrobacteraceae</taxon>
        <taxon>Alteraurantiacibacter</taxon>
    </lineage>
</organism>
<evidence type="ECO:0000256" key="10">
    <source>
        <dbReference type="ARBA" id="ARBA00023004"/>
    </source>
</evidence>